<dbReference type="PANTHER" id="PTHR34187:SF2">
    <property type="entry name" value="DUF202 DOMAIN-CONTAINING PROTEIN"/>
    <property type="match status" value="1"/>
</dbReference>
<feature type="transmembrane region" description="Helical" evidence="7">
    <location>
        <begin position="106"/>
        <end position="128"/>
    </location>
</feature>
<comment type="caution">
    <text evidence="9">The sequence shown here is derived from an EMBL/GenBank/DDBJ whole genome shotgun (WGS) entry which is preliminary data.</text>
</comment>
<evidence type="ECO:0000256" key="3">
    <source>
        <dbReference type="ARBA" id="ARBA00022692"/>
    </source>
</evidence>
<name>A0A852YW55_9ACTN</name>
<keyword evidence="2" id="KW-1003">Cell membrane</keyword>
<evidence type="ECO:0000313" key="10">
    <source>
        <dbReference type="Proteomes" id="UP000548304"/>
    </source>
</evidence>
<keyword evidence="10" id="KW-1185">Reference proteome</keyword>
<evidence type="ECO:0000256" key="1">
    <source>
        <dbReference type="ARBA" id="ARBA00004651"/>
    </source>
</evidence>
<dbReference type="Proteomes" id="UP000548304">
    <property type="component" value="Unassembled WGS sequence"/>
</dbReference>
<comment type="subcellular location">
    <subcellularLocation>
        <location evidence="1">Cell membrane</location>
        <topology evidence="1">Multi-pass membrane protein</topology>
    </subcellularLocation>
</comment>
<feature type="region of interest" description="Disordered" evidence="6">
    <location>
        <begin position="1"/>
        <end position="22"/>
    </location>
</feature>
<dbReference type="EMBL" id="JACBYW010000001">
    <property type="protein sequence ID" value="NYH77789.1"/>
    <property type="molecule type" value="Genomic_DNA"/>
</dbReference>
<dbReference type="InterPro" id="IPR052053">
    <property type="entry name" value="IM_YidH-like"/>
</dbReference>
<evidence type="ECO:0000256" key="2">
    <source>
        <dbReference type="ARBA" id="ARBA00022475"/>
    </source>
</evidence>
<dbReference type="RefSeq" id="WP_179534254.1">
    <property type="nucleotide sequence ID" value="NZ_JACBYW010000001.1"/>
</dbReference>
<dbReference type="AlphaFoldDB" id="A0A852YW55"/>
<reference evidence="9 10" key="1">
    <citation type="submission" date="2020-07" db="EMBL/GenBank/DDBJ databases">
        <title>Genomic Encyclopedia of Type Strains, Phase III (KMG-III): the genomes of soil and plant-associated and newly described type strains.</title>
        <authorList>
            <person name="Whitman W."/>
        </authorList>
    </citation>
    <scope>NUCLEOTIDE SEQUENCE [LARGE SCALE GENOMIC DNA]</scope>
    <source>
        <strain evidence="9 10">CECT 8576</strain>
    </source>
</reference>
<dbReference type="GO" id="GO:0005886">
    <property type="term" value="C:plasma membrane"/>
    <property type="evidence" value="ECO:0007669"/>
    <property type="project" value="UniProtKB-SubCell"/>
</dbReference>
<evidence type="ECO:0000256" key="4">
    <source>
        <dbReference type="ARBA" id="ARBA00022989"/>
    </source>
</evidence>
<accession>A0A852YW55</accession>
<evidence type="ECO:0000256" key="7">
    <source>
        <dbReference type="SAM" id="Phobius"/>
    </source>
</evidence>
<feature type="domain" description="DUF202" evidence="8">
    <location>
        <begin position="25"/>
        <end position="94"/>
    </location>
</feature>
<keyword evidence="4 7" id="KW-1133">Transmembrane helix</keyword>
<proteinExistence type="predicted"/>
<gene>
    <name evidence="9" type="ORF">FHR84_001103</name>
</gene>
<dbReference type="PANTHER" id="PTHR34187">
    <property type="entry name" value="FGR18P"/>
    <property type="match status" value="1"/>
</dbReference>
<evidence type="ECO:0000313" key="9">
    <source>
        <dbReference type="EMBL" id="NYH77789.1"/>
    </source>
</evidence>
<keyword evidence="5 7" id="KW-0472">Membrane</keyword>
<dbReference type="Pfam" id="PF02656">
    <property type="entry name" value="DUF202"/>
    <property type="match status" value="1"/>
</dbReference>
<protein>
    <submittedName>
        <fullName evidence="9">Putative membrane protein</fullName>
    </submittedName>
</protein>
<feature type="transmembrane region" description="Helical" evidence="7">
    <location>
        <begin position="34"/>
        <end position="54"/>
    </location>
</feature>
<dbReference type="InterPro" id="IPR003807">
    <property type="entry name" value="DUF202"/>
</dbReference>
<keyword evidence="3 7" id="KW-0812">Transmembrane</keyword>
<feature type="transmembrane region" description="Helical" evidence="7">
    <location>
        <begin position="60"/>
        <end position="85"/>
    </location>
</feature>
<sequence>MSAPSHETRRRPHRVYREGTDPDPRFSLANERTFLAWLRTAMALMAAGVGIEAVNTTTALLHAPLVTALAVLLLIGGVLISAVSFTRWATTEKALRTGRPLPPPRMGAFLGYGLAAVGVAVAVLLVLLGF</sequence>
<organism evidence="9 10">
    <name type="scientific">Actinopolyspora biskrensis</name>
    <dbReference type="NCBI Taxonomy" id="1470178"/>
    <lineage>
        <taxon>Bacteria</taxon>
        <taxon>Bacillati</taxon>
        <taxon>Actinomycetota</taxon>
        <taxon>Actinomycetes</taxon>
        <taxon>Actinopolysporales</taxon>
        <taxon>Actinopolysporaceae</taxon>
        <taxon>Actinopolyspora</taxon>
    </lineage>
</organism>
<evidence type="ECO:0000256" key="5">
    <source>
        <dbReference type="ARBA" id="ARBA00023136"/>
    </source>
</evidence>
<evidence type="ECO:0000256" key="6">
    <source>
        <dbReference type="SAM" id="MobiDB-lite"/>
    </source>
</evidence>
<evidence type="ECO:0000259" key="8">
    <source>
        <dbReference type="Pfam" id="PF02656"/>
    </source>
</evidence>